<protein>
    <submittedName>
        <fullName evidence="4">Uncharacterized protein</fullName>
    </submittedName>
</protein>
<dbReference type="Pfam" id="PF13976">
    <property type="entry name" value="gag_pre-integrs"/>
    <property type="match status" value="1"/>
</dbReference>
<dbReference type="SUPFAM" id="SSF48264">
    <property type="entry name" value="Cytochrome P450"/>
    <property type="match status" value="1"/>
</dbReference>
<dbReference type="InterPro" id="IPR036396">
    <property type="entry name" value="Cyt_P450_sf"/>
</dbReference>
<dbReference type="GO" id="GO:0005506">
    <property type="term" value="F:iron ion binding"/>
    <property type="evidence" value="ECO:0007669"/>
    <property type="project" value="InterPro"/>
</dbReference>
<dbReference type="GO" id="GO:0016705">
    <property type="term" value="F:oxidoreductase activity, acting on paired donors, with incorporation or reduction of molecular oxygen"/>
    <property type="evidence" value="ECO:0007669"/>
    <property type="project" value="InterPro"/>
</dbReference>
<dbReference type="GO" id="GO:0004497">
    <property type="term" value="F:monooxygenase activity"/>
    <property type="evidence" value="ECO:0007669"/>
    <property type="project" value="InterPro"/>
</dbReference>
<dbReference type="InterPro" id="IPR054722">
    <property type="entry name" value="PolX-like_BBD"/>
</dbReference>
<gene>
    <name evidence="4" type="ORF">Tci_038011</name>
</gene>
<evidence type="ECO:0000313" key="4">
    <source>
        <dbReference type="EMBL" id="GEU66033.1"/>
    </source>
</evidence>
<dbReference type="InterPro" id="IPR025724">
    <property type="entry name" value="GAG-pre-integrase_dom"/>
</dbReference>
<comment type="caution">
    <text evidence="4">The sequence shown here is derived from an EMBL/GenBank/DDBJ whole genome shotgun (WGS) entry which is preliminary data.</text>
</comment>
<organism evidence="4">
    <name type="scientific">Tanacetum cinerariifolium</name>
    <name type="common">Dalmatian daisy</name>
    <name type="synonym">Chrysanthemum cinerariifolium</name>
    <dbReference type="NCBI Taxonomy" id="118510"/>
    <lineage>
        <taxon>Eukaryota</taxon>
        <taxon>Viridiplantae</taxon>
        <taxon>Streptophyta</taxon>
        <taxon>Embryophyta</taxon>
        <taxon>Tracheophyta</taxon>
        <taxon>Spermatophyta</taxon>
        <taxon>Magnoliopsida</taxon>
        <taxon>eudicotyledons</taxon>
        <taxon>Gunneridae</taxon>
        <taxon>Pentapetalae</taxon>
        <taxon>asterids</taxon>
        <taxon>campanulids</taxon>
        <taxon>Asterales</taxon>
        <taxon>Asteraceae</taxon>
        <taxon>Asteroideae</taxon>
        <taxon>Anthemideae</taxon>
        <taxon>Anthemidinae</taxon>
        <taxon>Tanacetum</taxon>
    </lineage>
</organism>
<dbReference type="EMBL" id="BKCJ010005312">
    <property type="protein sequence ID" value="GEU66033.1"/>
    <property type="molecule type" value="Genomic_DNA"/>
</dbReference>
<dbReference type="InterPro" id="IPR017972">
    <property type="entry name" value="Cyt_P450_CS"/>
</dbReference>
<name>A0A6L2LW44_TANCI</name>
<dbReference type="GO" id="GO:0020037">
    <property type="term" value="F:heme binding"/>
    <property type="evidence" value="ECO:0007669"/>
    <property type="project" value="InterPro"/>
</dbReference>
<accession>A0A6L2LW44</accession>
<dbReference type="PANTHER" id="PTHR47592:SF29">
    <property type="entry name" value="ZINC FINGER, CCHC-TYPE"/>
    <property type="match status" value="1"/>
</dbReference>
<evidence type="ECO:0000259" key="2">
    <source>
        <dbReference type="Pfam" id="PF13976"/>
    </source>
</evidence>
<sequence length="1022" mass="116984">MMNEESFKDMISKFNKLVKFEGHDFRRWQKKMHFLLTTLKVVYVLSTPSPVWSENETLEMTRKRMKWENDDYICRGHILNGMSDSLFYIYQNAESAKALWESLESKYMAEDASATKFLVSSFMNYKMVDNKPVMEQYHEMLRILGHYAQHNLMMDEAISVAVIIDKLPPPGKNSNMGKNQIGSSSVNMVERDGAKNSNNNKNKRKFKSGDDKFANKKGLRILKSNKDDEVAWWVDSVATIHVCKDLRWFQVCKSIEDGSFVKMGNIATEPIKGIWRVLLTFTSGKNLCLDNVLYVPGIRKNLVSEIMLNKCGYKQVLEIDKYILSRHGSFDGFGYVCNGMIRLNLNYPLFNASACMISSSHSNSLRKSELWHARLGHVHYKRMRDMSKMSLIPAFDMTHESCKTSEDEVEGTDDVPGPSVPRKSTRTRKAKSFGSDFQLYLVEGTRDKTLSQREYCFIIEEDPRTLSEGMTSRDVAFWKEAIQSEIDFIMHNDTWELTDLPPGCKALGCKWILKRKMKELKRMKIRDRSQSFPQGKGYRKNAIHTARKYQDRLIDERIQQWKDGARKKEDDLLDIFIKLENHRLTVDQIKAQILELGVATIDNPSNGIEWAMAEMINQPRIFDRAIQELDLVVGKDKLGDSEVVLTDHSLRMLSFSTGRRGCPGVLLGSTMSVMLLARLVQGFTWELPPNEPYVDLQENLHDLAKAKPLLALAKPRKILCFVRPRDAIMPTFLGFIKAWCPRAVAYPLRMLLKHSQWPLRSLLPHECYFTIPSLHSQPLMVVNIVMSSPSHPTSDIEDAFSSNFPAYILAFPDYVPASSGKTYSSSLNNSFVLVPIASPTLLLFHDDPYMKVMHAYYAKESPITPQMPPKKTSISAAPAMTQATIRPKEAPIARKCSYKEFLSCQPFNFKCLKGAVGLICWFERTESVFFHSNYVEDCKVKFATGTLTEEALSWWNSFAQPIGIEKAYKLSWVEFKKLLIKKYCPRTKIFIGGLPQSNEGNVTTSKPQTLEESLNIAQRLMD</sequence>
<reference evidence="4" key="1">
    <citation type="journal article" date="2019" name="Sci. Rep.">
        <title>Draft genome of Tanacetum cinerariifolium, the natural source of mosquito coil.</title>
        <authorList>
            <person name="Yamashiro T."/>
            <person name="Shiraishi A."/>
            <person name="Satake H."/>
            <person name="Nakayama K."/>
        </authorList>
    </citation>
    <scope>NUCLEOTIDE SEQUENCE</scope>
</reference>
<dbReference type="AlphaFoldDB" id="A0A6L2LW44"/>
<dbReference type="PROSITE" id="PS00086">
    <property type="entry name" value="CYTOCHROME_P450"/>
    <property type="match status" value="1"/>
</dbReference>
<feature type="domain" description="GAG-pre-integrase" evidence="2">
    <location>
        <begin position="354"/>
        <end position="402"/>
    </location>
</feature>
<feature type="region of interest" description="Disordered" evidence="1">
    <location>
        <begin position="403"/>
        <end position="428"/>
    </location>
</feature>
<dbReference type="PANTHER" id="PTHR47592">
    <property type="entry name" value="PBF68 PROTEIN"/>
    <property type="match status" value="1"/>
</dbReference>
<evidence type="ECO:0000259" key="3">
    <source>
        <dbReference type="Pfam" id="PF22936"/>
    </source>
</evidence>
<feature type="domain" description="Retrovirus-related Pol polyprotein from transposon TNT 1-94-like beta-barrel" evidence="3">
    <location>
        <begin position="232"/>
        <end position="313"/>
    </location>
</feature>
<evidence type="ECO:0000256" key="1">
    <source>
        <dbReference type="SAM" id="MobiDB-lite"/>
    </source>
</evidence>
<dbReference type="Pfam" id="PF00067">
    <property type="entry name" value="p450"/>
    <property type="match status" value="2"/>
</dbReference>
<dbReference type="InterPro" id="IPR001128">
    <property type="entry name" value="Cyt_P450"/>
</dbReference>
<feature type="region of interest" description="Disordered" evidence="1">
    <location>
        <begin position="190"/>
        <end position="211"/>
    </location>
</feature>
<proteinExistence type="predicted"/>
<dbReference type="Gene3D" id="1.10.630.10">
    <property type="entry name" value="Cytochrome P450"/>
    <property type="match status" value="2"/>
</dbReference>
<dbReference type="Pfam" id="PF14223">
    <property type="entry name" value="Retrotran_gag_2"/>
    <property type="match status" value="1"/>
</dbReference>
<dbReference type="Pfam" id="PF22936">
    <property type="entry name" value="Pol_BBD"/>
    <property type="match status" value="1"/>
</dbReference>